<dbReference type="Proteomes" id="UP001066276">
    <property type="component" value="Chromosome 3_1"/>
</dbReference>
<keyword evidence="4" id="KW-1185">Reference proteome</keyword>
<proteinExistence type="predicted"/>
<dbReference type="AlphaFoldDB" id="A0AAV7U8J5"/>
<accession>A0AAV7U8J5</accession>
<feature type="region of interest" description="Disordered" evidence="2">
    <location>
        <begin position="1"/>
        <end position="25"/>
    </location>
</feature>
<gene>
    <name evidence="3" type="ORF">NDU88_002185</name>
</gene>
<evidence type="ECO:0000313" key="4">
    <source>
        <dbReference type="Proteomes" id="UP001066276"/>
    </source>
</evidence>
<reference evidence="3" key="1">
    <citation type="journal article" date="2022" name="bioRxiv">
        <title>Sequencing and chromosome-scale assembly of the giantPleurodeles waltlgenome.</title>
        <authorList>
            <person name="Brown T."/>
            <person name="Elewa A."/>
            <person name="Iarovenko S."/>
            <person name="Subramanian E."/>
            <person name="Araus A.J."/>
            <person name="Petzold A."/>
            <person name="Susuki M."/>
            <person name="Suzuki K.-i.T."/>
            <person name="Hayashi T."/>
            <person name="Toyoda A."/>
            <person name="Oliveira C."/>
            <person name="Osipova E."/>
            <person name="Leigh N.D."/>
            <person name="Simon A."/>
            <person name="Yun M.H."/>
        </authorList>
    </citation>
    <scope>NUCLEOTIDE SEQUENCE</scope>
    <source>
        <strain evidence="3">20211129_DDA</strain>
        <tissue evidence="3">Liver</tissue>
    </source>
</reference>
<evidence type="ECO:0000313" key="3">
    <source>
        <dbReference type="EMBL" id="KAJ1185392.1"/>
    </source>
</evidence>
<keyword evidence="1" id="KW-0175">Coiled coil</keyword>
<feature type="coiled-coil region" evidence="1">
    <location>
        <begin position="41"/>
        <end position="117"/>
    </location>
</feature>
<protein>
    <submittedName>
        <fullName evidence="3">Uncharacterized protein</fullName>
    </submittedName>
</protein>
<dbReference type="EMBL" id="JANPWB010000005">
    <property type="protein sequence ID" value="KAJ1185392.1"/>
    <property type="molecule type" value="Genomic_DNA"/>
</dbReference>
<comment type="caution">
    <text evidence="3">The sequence shown here is derived from an EMBL/GenBank/DDBJ whole genome shotgun (WGS) entry which is preliminary data.</text>
</comment>
<evidence type="ECO:0000256" key="2">
    <source>
        <dbReference type="SAM" id="MobiDB-lite"/>
    </source>
</evidence>
<organism evidence="3 4">
    <name type="scientific">Pleurodeles waltl</name>
    <name type="common">Iberian ribbed newt</name>
    <dbReference type="NCBI Taxonomy" id="8319"/>
    <lineage>
        <taxon>Eukaryota</taxon>
        <taxon>Metazoa</taxon>
        <taxon>Chordata</taxon>
        <taxon>Craniata</taxon>
        <taxon>Vertebrata</taxon>
        <taxon>Euteleostomi</taxon>
        <taxon>Amphibia</taxon>
        <taxon>Batrachia</taxon>
        <taxon>Caudata</taxon>
        <taxon>Salamandroidea</taxon>
        <taxon>Salamandridae</taxon>
        <taxon>Pleurodelinae</taxon>
        <taxon>Pleurodeles</taxon>
    </lineage>
</organism>
<evidence type="ECO:0000256" key="1">
    <source>
        <dbReference type="SAM" id="Coils"/>
    </source>
</evidence>
<sequence length="148" mass="16299">MVKPKPTKNKTLDLPAVGGGTMTQTQDPGDGTLAAHTSAILAAIKDTKQNLETQIAAAINEVSILRTNHRKLAERTRHIEIKLKMIHPNVQDLEKRCAQLEIRVSILTDHLQDAEGRSRRYNIQLVWVPEKVGAECGTVCGERAGNKC</sequence>
<name>A0AAV7U8J5_PLEWA</name>